<dbReference type="OrthoDB" id="6585768at2759"/>
<name>A0A9N9RFV8_9NEOP</name>
<sequence>MHKKNQEVGFILLFLLINSVLSSSNVDKCIDYYKSDEDFDITTLQGVRYTVYFWPPNQRQRDRCEVTNFKILSDEETNSANNECSELNLGNETVLQSSYVNSANKSVKLLFYGTGAVKNLYRNCGRIWKYIFRRINDDYVMGINCSSGGRGVLLSKVLPTTSEVNAVVSGIEIMSGREGSLDCNLSPR</sequence>
<feature type="signal peptide" evidence="1">
    <location>
        <begin position="1"/>
        <end position="22"/>
    </location>
</feature>
<evidence type="ECO:0000256" key="1">
    <source>
        <dbReference type="SAM" id="SignalP"/>
    </source>
</evidence>
<keyword evidence="1" id="KW-0732">Signal</keyword>
<evidence type="ECO:0000313" key="3">
    <source>
        <dbReference type="Proteomes" id="UP001153714"/>
    </source>
</evidence>
<gene>
    <name evidence="2" type="ORF">DIATSA_LOCUS13058</name>
</gene>
<dbReference type="AlphaFoldDB" id="A0A9N9RFV8"/>
<proteinExistence type="predicted"/>
<protein>
    <submittedName>
        <fullName evidence="2">Uncharacterized protein</fullName>
    </submittedName>
</protein>
<accession>A0A9N9RFV8</accession>
<dbReference type="EMBL" id="OU893339">
    <property type="protein sequence ID" value="CAG9795819.1"/>
    <property type="molecule type" value="Genomic_DNA"/>
</dbReference>
<reference evidence="2" key="1">
    <citation type="submission" date="2021-12" db="EMBL/GenBank/DDBJ databases">
        <authorList>
            <person name="King R."/>
        </authorList>
    </citation>
    <scope>NUCLEOTIDE SEQUENCE</scope>
</reference>
<organism evidence="2 3">
    <name type="scientific">Diatraea saccharalis</name>
    <name type="common">sugarcane borer</name>
    <dbReference type="NCBI Taxonomy" id="40085"/>
    <lineage>
        <taxon>Eukaryota</taxon>
        <taxon>Metazoa</taxon>
        <taxon>Ecdysozoa</taxon>
        <taxon>Arthropoda</taxon>
        <taxon>Hexapoda</taxon>
        <taxon>Insecta</taxon>
        <taxon>Pterygota</taxon>
        <taxon>Neoptera</taxon>
        <taxon>Endopterygota</taxon>
        <taxon>Lepidoptera</taxon>
        <taxon>Glossata</taxon>
        <taxon>Ditrysia</taxon>
        <taxon>Pyraloidea</taxon>
        <taxon>Crambidae</taxon>
        <taxon>Crambinae</taxon>
        <taxon>Diatraea</taxon>
    </lineage>
</organism>
<evidence type="ECO:0000313" key="2">
    <source>
        <dbReference type="EMBL" id="CAG9795819.1"/>
    </source>
</evidence>
<keyword evidence="3" id="KW-1185">Reference proteome</keyword>
<dbReference type="Proteomes" id="UP001153714">
    <property type="component" value="Chromosome 8"/>
</dbReference>
<feature type="chain" id="PRO_5040431504" evidence="1">
    <location>
        <begin position="23"/>
        <end position="188"/>
    </location>
</feature>
<reference evidence="2" key="2">
    <citation type="submission" date="2022-10" db="EMBL/GenBank/DDBJ databases">
        <authorList>
            <consortium name="ENA_rothamsted_submissions"/>
            <consortium name="culmorum"/>
            <person name="King R."/>
        </authorList>
    </citation>
    <scope>NUCLEOTIDE SEQUENCE</scope>
</reference>